<evidence type="ECO:0000256" key="1">
    <source>
        <dbReference type="SAM" id="Phobius"/>
    </source>
</evidence>
<organism evidence="2 3">
    <name type="scientific">Meloidogyne graminicola</name>
    <dbReference type="NCBI Taxonomy" id="189291"/>
    <lineage>
        <taxon>Eukaryota</taxon>
        <taxon>Metazoa</taxon>
        <taxon>Ecdysozoa</taxon>
        <taxon>Nematoda</taxon>
        <taxon>Chromadorea</taxon>
        <taxon>Rhabditida</taxon>
        <taxon>Tylenchina</taxon>
        <taxon>Tylenchomorpha</taxon>
        <taxon>Tylenchoidea</taxon>
        <taxon>Meloidogynidae</taxon>
        <taxon>Meloidogyninae</taxon>
        <taxon>Meloidogyne</taxon>
    </lineage>
</organism>
<keyword evidence="3" id="KW-1185">Reference proteome</keyword>
<keyword evidence="1" id="KW-0812">Transmembrane</keyword>
<reference evidence="2" key="1">
    <citation type="journal article" date="2020" name="Ecol. Evol.">
        <title>Genome structure and content of the rice root-knot nematode (Meloidogyne graminicola).</title>
        <authorList>
            <person name="Phan N.T."/>
            <person name="Danchin E.G.J."/>
            <person name="Klopp C."/>
            <person name="Perfus-Barbeoch L."/>
            <person name="Kozlowski D.K."/>
            <person name="Koutsovoulos G.D."/>
            <person name="Lopez-Roques C."/>
            <person name="Bouchez O."/>
            <person name="Zahm M."/>
            <person name="Besnard G."/>
            <person name="Bellafiore S."/>
        </authorList>
    </citation>
    <scope>NUCLEOTIDE SEQUENCE</scope>
    <source>
        <strain evidence="2">VN-18</strain>
    </source>
</reference>
<accession>A0A8T0A359</accession>
<dbReference type="Proteomes" id="UP000605970">
    <property type="component" value="Unassembled WGS sequence"/>
</dbReference>
<proteinExistence type="predicted"/>
<evidence type="ECO:0000313" key="3">
    <source>
        <dbReference type="Proteomes" id="UP000605970"/>
    </source>
</evidence>
<feature type="transmembrane region" description="Helical" evidence="1">
    <location>
        <begin position="12"/>
        <end position="38"/>
    </location>
</feature>
<dbReference type="AlphaFoldDB" id="A0A8T0A359"/>
<evidence type="ECO:0000313" key="2">
    <source>
        <dbReference type="EMBL" id="KAF7640277.1"/>
    </source>
</evidence>
<keyword evidence="1" id="KW-1133">Transmembrane helix</keyword>
<gene>
    <name evidence="2" type="ORF">Mgra_00000105</name>
</gene>
<sequence length="43" mass="5526">MRKTTKYLVHKNFLLFTYFIRLIFQTQFQFYLLCYNFIFTLFL</sequence>
<keyword evidence="1" id="KW-0472">Membrane</keyword>
<name>A0A8T0A359_9BILA</name>
<comment type="caution">
    <text evidence="2">The sequence shown here is derived from an EMBL/GenBank/DDBJ whole genome shotgun (WGS) entry which is preliminary data.</text>
</comment>
<dbReference type="EMBL" id="JABEBT010000001">
    <property type="protein sequence ID" value="KAF7640277.1"/>
    <property type="molecule type" value="Genomic_DNA"/>
</dbReference>
<protein>
    <submittedName>
        <fullName evidence="2">Uncharacterized protein</fullName>
    </submittedName>
</protein>